<dbReference type="Proteomes" id="UP000770661">
    <property type="component" value="Unassembled WGS sequence"/>
</dbReference>
<evidence type="ECO:0000313" key="5">
    <source>
        <dbReference type="Proteomes" id="UP000770661"/>
    </source>
</evidence>
<reference evidence="4" key="1">
    <citation type="submission" date="2020-07" db="EMBL/GenBank/DDBJ databases">
        <title>The High-quality genome of the commercially important snow crab, Chionoecetes opilio.</title>
        <authorList>
            <person name="Jeong J.-H."/>
            <person name="Ryu S."/>
        </authorList>
    </citation>
    <scope>NUCLEOTIDE SEQUENCE</scope>
    <source>
        <strain evidence="4">MADBK_172401_WGS</strain>
        <tissue evidence="4">Digestive gland</tissue>
    </source>
</reference>
<dbReference type="EMBL" id="JACEEZ010009609">
    <property type="protein sequence ID" value="KAG0722383.1"/>
    <property type="molecule type" value="Genomic_DNA"/>
</dbReference>
<feature type="region of interest" description="Disordered" evidence="2">
    <location>
        <begin position="215"/>
        <end position="282"/>
    </location>
</feature>
<feature type="compositionally biased region" description="Basic and acidic residues" evidence="2">
    <location>
        <begin position="574"/>
        <end position="584"/>
    </location>
</feature>
<feature type="compositionally biased region" description="Polar residues" evidence="2">
    <location>
        <begin position="310"/>
        <end position="325"/>
    </location>
</feature>
<feature type="region of interest" description="Disordered" evidence="2">
    <location>
        <begin position="554"/>
        <end position="596"/>
    </location>
</feature>
<feature type="compositionally biased region" description="Basic residues" evidence="2">
    <location>
        <begin position="375"/>
        <end position="386"/>
    </location>
</feature>
<feature type="region of interest" description="Disordered" evidence="2">
    <location>
        <begin position="374"/>
        <end position="407"/>
    </location>
</feature>
<organism evidence="4 5">
    <name type="scientific">Chionoecetes opilio</name>
    <name type="common">Atlantic snow crab</name>
    <name type="synonym">Cancer opilio</name>
    <dbReference type="NCBI Taxonomy" id="41210"/>
    <lineage>
        <taxon>Eukaryota</taxon>
        <taxon>Metazoa</taxon>
        <taxon>Ecdysozoa</taxon>
        <taxon>Arthropoda</taxon>
        <taxon>Crustacea</taxon>
        <taxon>Multicrustacea</taxon>
        <taxon>Malacostraca</taxon>
        <taxon>Eumalacostraca</taxon>
        <taxon>Eucarida</taxon>
        <taxon>Decapoda</taxon>
        <taxon>Pleocyemata</taxon>
        <taxon>Brachyura</taxon>
        <taxon>Eubrachyura</taxon>
        <taxon>Majoidea</taxon>
        <taxon>Majidae</taxon>
        <taxon>Chionoecetes</taxon>
    </lineage>
</organism>
<evidence type="ECO:0000313" key="4">
    <source>
        <dbReference type="EMBL" id="KAG0722383.1"/>
    </source>
</evidence>
<keyword evidence="1" id="KW-0175">Coiled coil</keyword>
<evidence type="ECO:0000256" key="1">
    <source>
        <dbReference type="SAM" id="Coils"/>
    </source>
</evidence>
<proteinExistence type="predicted"/>
<feature type="compositionally biased region" description="Polar residues" evidence="2">
    <location>
        <begin position="225"/>
        <end position="258"/>
    </location>
</feature>
<evidence type="ECO:0000259" key="3">
    <source>
        <dbReference type="SMART" id="SM00451"/>
    </source>
</evidence>
<evidence type="ECO:0000256" key="2">
    <source>
        <dbReference type="SAM" id="MobiDB-lite"/>
    </source>
</evidence>
<keyword evidence="5" id="KW-1185">Reference proteome</keyword>
<feature type="region of interest" description="Disordered" evidence="2">
    <location>
        <begin position="875"/>
        <end position="897"/>
    </location>
</feature>
<dbReference type="GO" id="GO:0008270">
    <property type="term" value="F:zinc ion binding"/>
    <property type="evidence" value="ECO:0007669"/>
    <property type="project" value="InterPro"/>
</dbReference>
<dbReference type="AlphaFoldDB" id="A0A8J4Y922"/>
<feature type="region of interest" description="Disordered" evidence="2">
    <location>
        <begin position="49"/>
        <end position="70"/>
    </location>
</feature>
<feature type="domain" description="U1-type" evidence="3">
    <location>
        <begin position="711"/>
        <end position="745"/>
    </location>
</feature>
<feature type="domain" description="U1-type" evidence="3">
    <location>
        <begin position="783"/>
        <end position="817"/>
    </location>
</feature>
<dbReference type="GO" id="GO:0003676">
    <property type="term" value="F:nucleic acid binding"/>
    <property type="evidence" value="ECO:0007669"/>
    <property type="project" value="InterPro"/>
</dbReference>
<protein>
    <submittedName>
        <fullName evidence="4">Zinc finger matrin-type protein CG9776</fullName>
    </submittedName>
</protein>
<feature type="region of interest" description="Disordered" evidence="2">
    <location>
        <begin position="957"/>
        <end position="977"/>
    </location>
</feature>
<accession>A0A8J4Y922</accession>
<dbReference type="SMART" id="SM00451">
    <property type="entry name" value="ZnF_U1"/>
    <property type="match status" value="2"/>
</dbReference>
<gene>
    <name evidence="4" type="ORF">GWK47_044547</name>
</gene>
<feature type="compositionally biased region" description="Basic and acidic residues" evidence="2">
    <location>
        <begin position="49"/>
        <end position="63"/>
    </location>
</feature>
<name>A0A8J4Y922_CHIOP</name>
<dbReference type="OrthoDB" id="6362543at2759"/>
<feature type="compositionally biased region" description="Polar residues" evidence="2">
    <location>
        <begin position="342"/>
        <end position="355"/>
    </location>
</feature>
<comment type="caution">
    <text evidence="4">The sequence shown here is derived from an EMBL/GenBank/DDBJ whole genome shotgun (WGS) entry which is preliminary data.</text>
</comment>
<feature type="region of interest" description="Disordered" evidence="2">
    <location>
        <begin position="310"/>
        <end position="355"/>
    </location>
</feature>
<feature type="region of interest" description="Disordered" evidence="2">
    <location>
        <begin position="1"/>
        <end position="32"/>
    </location>
</feature>
<dbReference type="InterPro" id="IPR003604">
    <property type="entry name" value="Matrin/U1-like-C_Znf_C2H2"/>
</dbReference>
<sequence>MNVHSKKNPPMSPKSELPGKGDMDRSPSIMDDFDEELFLGLEEVGKELDRYKEESSKSHESEGGSHPSVVHREPDLIYLDCLPHPPQDTSVCTAEPRLAEVVPVSARELCEEESECQMMALTSLKTSLVDKLKAMVTHKKNLASQKDSHLDCFDGDKHKLSEDLQDNLCQYKEVDDQIQSLNAQITQTKRQIIALKSKDLASQIETQKKIVAQKSKHRMSEIESKSNVAQKSQNLASQIQNESQGISELKRSSVNGSSPVPEKPVQSPKVPQISAEVSDNNTSTLIGDTVKALTEGEQGTQTKRKIATLKSKNLASEMTSKSNGCSPVPEKPVQSPKGPQISPVNTNKVGDDNNSSFIGDTLKALTEGEQVMRVASKRRRSKGGPGKKRERESALNGKPSDVNPSTGVAMVPQVSLKTVTEAEQGVNAATDKKATQNSNPSAVKHSTDVAIVPRNAPENVIKAAEVTKTKGSARMKPTLKGKPSDVEPSTEAAMFPKAPLSHPEPHKSSLKTVTEAEQGVNVATDKKDTLNGNPSDVKPSTDVVLVPPVFFKAPNPHPQPCNTPENVTKAGVTETKKSERKKDTLNGNPSHVKPSTDVVLVPPVFFKAPNPHPQPCKTLENVTKAGAEVAETKRKRKKATLNGNPSHVKPSTDLVLFPSVFSEAPQSHPQPCNTPESVIKPAGVTEAKISECEVVDRVASTLAMYPSSKNLNTLWCQTCNLFFTSIVGYVSHLELPEHLDREEKAGEERLHKLLGRPKTPPAEQGKAQEALDYTVGVEFLKVTRLLYCGLCKCPLATRAEAATHCQSPGHTNKYKEYILHNTSKELAFQRAKMLAFTDYYKKRKASCQGKKQKQEGKDEDHLRKVIAKVIENRSRVEGGDRQTELLPQPPSDGEKAQGRIQPPIDIAVWPHHENNTFDLQGKAKEGRKVTRESPLMPQNIIVSVTNTDKSVVVVGEGGVKRPSDTPAISSPKRKMVK</sequence>
<feature type="coiled-coil region" evidence="1">
    <location>
        <begin position="164"/>
        <end position="198"/>
    </location>
</feature>